<keyword evidence="5 8" id="KW-0727">SH2 domain</keyword>
<dbReference type="GO" id="GO:0005524">
    <property type="term" value="F:ATP binding"/>
    <property type="evidence" value="ECO:0007669"/>
    <property type="project" value="UniProtKB-UniRule"/>
</dbReference>
<name>A0A914YU23_9BILA</name>
<comment type="similarity">
    <text evidence="10">Belongs to the protein kinase superfamily. Tyr protein kinase family.</text>
</comment>
<dbReference type="Pfam" id="PF00017">
    <property type="entry name" value="SH2"/>
    <property type="match status" value="1"/>
</dbReference>
<dbReference type="PROSITE" id="PS00107">
    <property type="entry name" value="PROTEIN_KINASE_ATP"/>
    <property type="match status" value="1"/>
</dbReference>
<evidence type="ECO:0000313" key="13">
    <source>
        <dbReference type="Proteomes" id="UP000887577"/>
    </source>
</evidence>
<evidence type="ECO:0000256" key="9">
    <source>
        <dbReference type="PROSITE-ProRule" id="PRU10141"/>
    </source>
</evidence>
<feature type="domain" description="Protein kinase" evidence="12">
    <location>
        <begin position="168"/>
        <end position="418"/>
    </location>
</feature>
<keyword evidence="13" id="KW-1185">Reference proteome</keyword>
<reference evidence="14" key="1">
    <citation type="submission" date="2022-11" db="UniProtKB">
        <authorList>
            <consortium name="WormBaseParasite"/>
        </authorList>
    </citation>
    <scope>IDENTIFICATION</scope>
</reference>
<evidence type="ECO:0000256" key="4">
    <source>
        <dbReference type="ARBA" id="ARBA00022840"/>
    </source>
</evidence>
<dbReference type="InterPro" id="IPR036860">
    <property type="entry name" value="SH2_dom_sf"/>
</dbReference>
<dbReference type="SUPFAM" id="SSF56112">
    <property type="entry name" value="Protein kinase-like (PK-like)"/>
    <property type="match status" value="1"/>
</dbReference>
<dbReference type="PROSITE" id="PS50011">
    <property type="entry name" value="PROTEIN_KINASE_DOM"/>
    <property type="match status" value="1"/>
</dbReference>
<evidence type="ECO:0000256" key="3">
    <source>
        <dbReference type="ARBA" id="ARBA00022777"/>
    </source>
</evidence>
<dbReference type="InterPro" id="IPR008266">
    <property type="entry name" value="Tyr_kinase_AS"/>
</dbReference>
<evidence type="ECO:0000256" key="10">
    <source>
        <dbReference type="RuleBase" id="RU362096"/>
    </source>
</evidence>
<dbReference type="Proteomes" id="UP000887577">
    <property type="component" value="Unplaced"/>
</dbReference>
<dbReference type="InterPro" id="IPR000719">
    <property type="entry name" value="Prot_kinase_dom"/>
</dbReference>
<accession>A0A914YU23</accession>
<comment type="catalytic activity">
    <reaction evidence="7 10">
        <text>L-tyrosyl-[protein] + ATP = O-phospho-L-tyrosyl-[protein] + ADP + H(+)</text>
        <dbReference type="Rhea" id="RHEA:10596"/>
        <dbReference type="Rhea" id="RHEA-COMP:10136"/>
        <dbReference type="Rhea" id="RHEA-COMP:20101"/>
        <dbReference type="ChEBI" id="CHEBI:15378"/>
        <dbReference type="ChEBI" id="CHEBI:30616"/>
        <dbReference type="ChEBI" id="CHEBI:46858"/>
        <dbReference type="ChEBI" id="CHEBI:61978"/>
        <dbReference type="ChEBI" id="CHEBI:456216"/>
        <dbReference type="EC" id="2.7.10.2"/>
    </reaction>
</comment>
<dbReference type="SMART" id="SM00219">
    <property type="entry name" value="TyrKc"/>
    <property type="match status" value="1"/>
</dbReference>
<dbReference type="InterPro" id="IPR000980">
    <property type="entry name" value="SH2"/>
</dbReference>
<dbReference type="SMART" id="SM00252">
    <property type="entry name" value="SH2"/>
    <property type="match status" value="1"/>
</dbReference>
<dbReference type="InterPro" id="IPR011009">
    <property type="entry name" value="Kinase-like_dom_sf"/>
</dbReference>
<evidence type="ECO:0000256" key="2">
    <source>
        <dbReference type="ARBA" id="ARBA00022741"/>
    </source>
</evidence>
<dbReference type="WBParaSite" id="PSU_v2.g4152.t1">
    <property type="protein sequence ID" value="PSU_v2.g4152.t1"/>
    <property type="gene ID" value="PSU_v2.g4152"/>
</dbReference>
<dbReference type="PROSITE" id="PS50001">
    <property type="entry name" value="SH2"/>
    <property type="match status" value="1"/>
</dbReference>
<dbReference type="SUPFAM" id="SSF55550">
    <property type="entry name" value="SH2 domain"/>
    <property type="match status" value="1"/>
</dbReference>
<proteinExistence type="inferred from homology"/>
<dbReference type="Pfam" id="PF07714">
    <property type="entry name" value="PK_Tyr_Ser-Thr"/>
    <property type="match status" value="1"/>
</dbReference>
<evidence type="ECO:0000256" key="7">
    <source>
        <dbReference type="ARBA" id="ARBA00051245"/>
    </source>
</evidence>
<dbReference type="InterPro" id="IPR050198">
    <property type="entry name" value="Non-receptor_tyrosine_kinases"/>
</dbReference>
<evidence type="ECO:0000313" key="14">
    <source>
        <dbReference type="WBParaSite" id="PSU_v2.g4152.t1"/>
    </source>
</evidence>
<keyword evidence="2 9" id="KW-0547">Nucleotide-binding</keyword>
<evidence type="ECO:0000256" key="6">
    <source>
        <dbReference type="ARBA" id="ARBA00023137"/>
    </source>
</evidence>
<protein>
    <recommendedName>
        <fullName evidence="10">Tyrosine-protein kinase</fullName>
        <ecNumber evidence="10">2.7.10.2</ecNumber>
    </recommendedName>
</protein>
<dbReference type="PANTHER" id="PTHR24418">
    <property type="entry name" value="TYROSINE-PROTEIN KINASE"/>
    <property type="match status" value="1"/>
</dbReference>
<evidence type="ECO:0000256" key="8">
    <source>
        <dbReference type="PROSITE-ProRule" id="PRU00191"/>
    </source>
</evidence>
<sequence length="421" mass="48185">MIATSTNNNNNHHTNGVNLSTASANHHSAINYIKPIMVEDNTQMPFFHGDISRDKTEKLLKSRSDGTFLIRNSTNYPGDFTLCVSCNGKVEHYRIYLVNGQLSCDKEEMFDNLTQLVSHYKRDADGLCHRLVTPLISDVFKISYESANWEEQKQLFRNSNFLINRSDLQLGDVIGHGEFGDVHCGIYKSKKVAVKMLKNGMASDLLNEAKVMIDLRHPHLVELLGVVLDDSREVYMFTEFMANGNLVDYLRSRGRHHVERTQLIRFSLDVAEGMAYMERQHVVHRDLAARNILLDENFVAKISDFGLAQLIAQPVNESVRGKFPIKWTAPEALRQSIFTSKSDCWSFGILLWEIFSFGRIPYPRIPIQDVIRHIESGYRMEPPEGCPLQISHLMTDTWSLQPSDRPTFAEIVNKLKRFSGY</sequence>
<dbReference type="InterPro" id="IPR017441">
    <property type="entry name" value="Protein_kinase_ATP_BS"/>
</dbReference>
<dbReference type="AlphaFoldDB" id="A0A914YU23"/>
<feature type="domain" description="SH2" evidence="11">
    <location>
        <begin position="46"/>
        <end position="135"/>
    </location>
</feature>
<evidence type="ECO:0000256" key="5">
    <source>
        <dbReference type="ARBA" id="ARBA00022999"/>
    </source>
</evidence>
<organism evidence="13 14">
    <name type="scientific">Panagrolaimus superbus</name>
    <dbReference type="NCBI Taxonomy" id="310955"/>
    <lineage>
        <taxon>Eukaryota</taxon>
        <taxon>Metazoa</taxon>
        <taxon>Ecdysozoa</taxon>
        <taxon>Nematoda</taxon>
        <taxon>Chromadorea</taxon>
        <taxon>Rhabditida</taxon>
        <taxon>Tylenchina</taxon>
        <taxon>Panagrolaimomorpha</taxon>
        <taxon>Panagrolaimoidea</taxon>
        <taxon>Panagrolaimidae</taxon>
        <taxon>Panagrolaimus</taxon>
    </lineage>
</organism>
<dbReference type="Gene3D" id="1.10.510.10">
    <property type="entry name" value="Transferase(Phosphotransferase) domain 1"/>
    <property type="match status" value="1"/>
</dbReference>
<dbReference type="InterPro" id="IPR020635">
    <property type="entry name" value="Tyr_kinase_cat_dom"/>
</dbReference>
<dbReference type="PRINTS" id="PR00109">
    <property type="entry name" value="TYRKINASE"/>
</dbReference>
<dbReference type="FunFam" id="1.10.510.10:FF:000554">
    <property type="entry name" value="Predicted protein"/>
    <property type="match status" value="1"/>
</dbReference>
<keyword evidence="3 10" id="KW-0418">Kinase</keyword>
<evidence type="ECO:0000259" key="11">
    <source>
        <dbReference type="PROSITE" id="PS50001"/>
    </source>
</evidence>
<dbReference type="InterPro" id="IPR001245">
    <property type="entry name" value="Ser-Thr/Tyr_kinase_cat_dom"/>
</dbReference>
<evidence type="ECO:0000259" key="12">
    <source>
        <dbReference type="PROSITE" id="PS50011"/>
    </source>
</evidence>
<evidence type="ECO:0000256" key="1">
    <source>
        <dbReference type="ARBA" id="ARBA00022679"/>
    </source>
</evidence>
<dbReference type="PRINTS" id="PR00678">
    <property type="entry name" value="PI3KINASEP85"/>
</dbReference>
<keyword evidence="6 10" id="KW-0829">Tyrosine-protein kinase</keyword>
<keyword evidence="1 10" id="KW-0808">Transferase</keyword>
<keyword evidence="4 9" id="KW-0067">ATP-binding</keyword>
<dbReference type="GO" id="GO:0004715">
    <property type="term" value="F:non-membrane spanning protein tyrosine kinase activity"/>
    <property type="evidence" value="ECO:0007669"/>
    <property type="project" value="UniProtKB-EC"/>
</dbReference>
<dbReference type="PRINTS" id="PR00401">
    <property type="entry name" value="SH2DOMAIN"/>
</dbReference>
<dbReference type="Gene3D" id="3.30.505.10">
    <property type="entry name" value="SH2 domain"/>
    <property type="match status" value="1"/>
</dbReference>
<dbReference type="EC" id="2.7.10.2" evidence="10"/>
<dbReference type="InterPro" id="IPR035027">
    <property type="entry name" value="Csk-like_SH2"/>
</dbReference>
<dbReference type="PROSITE" id="PS00109">
    <property type="entry name" value="PROTEIN_KINASE_TYR"/>
    <property type="match status" value="1"/>
</dbReference>
<feature type="binding site" evidence="9">
    <location>
        <position position="195"/>
    </location>
    <ligand>
        <name>ATP</name>
        <dbReference type="ChEBI" id="CHEBI:30616"/>
    </ligand>
</feature>
<dbReference type="CDD" id="cd09937">
    <property type="entry name" value="SH2_csk_like"/>
    <property type="match status" value="1"/>
</dbReference>